<organism evidence="11 12">
    <name type="scientific">Mycolicibacter kumamotonensis</name>
    <dbReference type="NCBI Taxonomy" id="354243"/>
    <lineage>
        <taxon>Bacteria</taxon>
        <taxon>Bacillati</taxon>
        <taxon>Actinomycetota</taxon>
        <taxon>Actinomycetes</taxon>
        <taxon>Mycobacteriales</taxon>
        <taxon>Mycobacteriaceae</taxon>
        <taxon>Mycolicibacter</taxon>
    </lineage>
</organism>
<dbReference type="Gene3D" id="2.102.10.10">
    <property type="entry name" value="Rieske [2Fe-2S] iron-sulphur domain"/>
    <property type="match status" value="1"/>
</dbReference>
<keyword evidence="2" id="KW-0812">Transmembrane</keyword>
<evidence type="ECO:0000313" key="12">
    <source>
        <dbReference type="Proteomes" id="UP000466523"/>
    </source>
</evidence>
<proteinExistence type="predicted"/>
<evidence type="ECO:0000256" key="8">
    <source>
        <dbReference type="ARBA" id="ARBA00023014"/>
    </source>
</evidence>
<feature type="domain" description="Rieske" evidence="10">
    <location>
        <begin position="20"/>
        <end position="107"/>
    </location>
</feature>
<dbReference type="InterPro" id="IPR050584">
    <property type="entry name" value="Cholesterol_7-desaturase"/>
</dbReference>
<dbReference type="GO" id="GO:0004497">
    <property type="term" value="F:monooxygenase activity"/>
    <property type="evidence" value="ECO:0007669"/>
    <property type="project" value="UniProtKB-ARBA"/>
</dbReference>
<evidence type="ECO:0000256" key="3">
    <source>
        <dbReference type="ARBA" id="ARBA00022714"/>
    </source>
</evidence>
<evidence type="ECO:0000259" key="10">
    <source>
        <dbReference type="PROSITE" id="PS51296"/>
    </source>
</evidence>
<evidence type="ECO:0000256" key="9">
    <source>
        <dbReference type="ARBA" id="ARBA00023136"/>
    </source>
</evidence>
<accession>A0A7K3L673</accession>
<dbReference type="GO" id="GO:0016705">
    <property type="term" value="F:oxidoreductase activity, acting on paired donors, with incorporation or reduction of molecular oxygen"/>
    <property type="evidence" value="ECO:0007669"/>
    <property type="project" value="UniProtKB-ARBA"/>
</dbReference>
<dbReference type="SUPFAM" id="SSF50022">
    <property type="entry name" value="ISP domain"/>
    <property type="match status" value="1"/>
</dbReference>
<reference evidence="11 12" key="1">
    <citation type="submission" date="2020-01" db="EMBL/GenBank/DDBJ databases">
        <authorList>
            <person name="Sanchez-Estrada R."/>
            <person name="Gonzalez-Y-Merchand J.A."/>
            <person name="Rivera-Gutierrez S."/>
        </authorList>
    </citation>
    <scope>NUCLEOTIDE SEQUENCE [LARGE SCALE GENOMIC DNA]</scope>
    <source>
        <strain evidence="11 12">CST 7247</strain>
    </source>
</reference>
<sequence>MVATAGPGSASAGGRLPEAWWPIAFGDEVRQHPESFRLGGQRFAVYRDLNGTVRAVDDACPHRRLPLSMGRITEDGYLQCAYHGWCFDGETGQCTAIPNLSREERVPRGMKVGVFATVENVADALGWGVRTPALAPRVGPPTGEEPDEGTSMSPAAVVGRLVFVWSGPGNPPVSPPGPSVLVRGADGVSGRCVSGQITVRAPHDEVCDALVWNPGKLTGLGWLIGGGDDVVGPTVEASDQILTVRRQRYALDPPRASTYGPVSKRIATSVTTMDAATGLALIDVPVSGVLPAAQLVVALTPIGRYRTVVRWSVTLDAAAGTARRFCGSAAAQAARMRTAARAESVVDASEDAIDEAVDVLRGIRSTINDAVCSEQLRGSP</sequence>
<keyword evidence="5" id="KW-1133">Transmembrane helix</keyword>
<keyword evidence="7" id="KW-0408">Iron</keyword>
<keyword evidence="8" id="KW-0411">Iron-sulfur</keyword>
<gene>
    <name evidence="11" type="ORF">GWR20_01870</name>
</gene>
<dbReference type="Pfam" id="PF00355">
    <property type="entry name" value="Rieske"/>
    <property type="match status" value="1"/>
</dbReference>
<evidence type="ECO:0000256" key="7">
    <source>
        <dbReference type="ARBA" id="ARBA00023004"/>
    </source>
</evidence>
<name>A0A7K3L673_9MYCO</name>
<comment type="subcellular location">
    <subcellularLocation>
        <location evidence="1">Membrane</location>
    </subcellularLocation>
</comment>
<evidence type="ECO:0000256" key="6">
    <source>
        <dbReference type="ARBA" id="ARBA00023002"/>
    </source>
</evidence>
<dbReference type="PANTHER" id="PTHR21266:SF32">
    <property type="entry name" value="CHOLESTEROL 7-DESATURASE NVD"/>
    <property type="match status" value="1"/>
</dbReference>
<evidence type="ECO:0000256" key="4">
    <source>
        <dbReference type="ARBA" id="ARBA00022723"/>
    </source>
</evidence>
<dbReference type="GO" id="GO:0051537">
    <property type="term" value="F:2 iron, 2 sulfur cluster binding"/>
    <property type="evidence" value="ECO:0007669"/>
    <property type="project" value="UniProtKB-KW"/>
</dbReference>
<dbReference type="PANTHER" id="PTHR21266">
    <property type="entry name" value="IRON-SULFUR DOMAIN CONTAINING PROTEIN"/>
    <property type="match status" value="1"/>
</dbReference>
<evidence type="ECO:0000313" key="11">
    <source>
        <dbReference type="EMBL" id="NDJ87909.1"/>
    </source>
</evidence>
<dbReference type="GO" id="GO:0046872">
    <property type="term" value="F:metal ion binding"/>
    <property type="evidence" value="ECO:0007669"/>
    <property type="project" value="UniProtKB-KW"/>
</dbReference>
<comment type="caution">
    <text evidence="11">The sequence shown here is derived from an EMBL/GenBank/DDBJ whole genome shotgun (WGS) entry which is preliminary data.</text>
</comment>
<protein>
    <submittedName>
        <fullName evidence="11">Rieske 2Fe-2S domain-containing protein</fullName>
    </submittedName>
</protein>
<dbReference type="InterPro" id="IPR036922">
    <property type="entry name" value="Rieske_2Fe-2S_sf"/>
</dbReference>
<keyword evidence="9" id="KW-0472">Membrane</keyword>
<keyword evidence="3" id="KW-0001">2Fe-2S</keyword>
<dbReference type="GO" id="GO:0016020">
    <property type="term" value="C:membrane"/>
    <property type="evidence" value="ECO:0007669"/>
    <property type="project" value="UniProtKB-SubCell"/>
</dbReference>
<dbReference type="Proteomes" id="UP000466523">
    <property type="component" value="Unassembled WGS sequence"/>
</dbReference>
<dbReference type="AlphaFoldDB" id="A0A7K3L673"/>
<evidence type="ECO:0000256" key="2">
    <source>
        <dbReference type="ARBA" id="ARBA00022692"/>
    </source>
</evidence>
<dbReference type="InterPro" id="IPR017941">
    <property type="entry name" value="Rieske_2Fe-2S"/>
</dbReference>
<keyword evidence="4" id="KW-0479">Metal-binding</keyword>
<dbReference type="PROSITE" id="PS51296">
    <property type="entry name" value="RIESKE"/>
    <property type="match status" value="1"/>
</dbReference>
<dbReference type="EMBL" id="JAACYR010000004">
    <property type="protein sequence ID" value="NDJ87909.1"/>
    <property type="molecule type" value="Genomic_DNA"/>
</dbReference>
<dbReference type="RefSeq" id="WP_162111654.1">
    <property type="nucleotide sequence ID" value="NZ_JAACYR010000004.1"/>
</dbReference>
<evidence type="ECO:0000256" key="1">
    <source>
        <dbReference type="ARBA" id="ARBA00004370"/>
    </source>
</evidence>
<keyword evidence="6" id="KW-0560">Oxidoreductase</keyword>
<evidence type="ECO:0000256" key="5">
    <source>
        <dbReference type="ARBA" id="ARBA00022989"/>
    </source>
</evidence>
<dbReference type="GO" id="GO:0005737">
    <property type="term" value="C:cytoplasm"/>
    <property type="evidence" value="ECO:0007669"/>
    <property type="project" value="TreeGrafter"/>
</dbReference>